<accession>A0A173U495</accession>
<dbReference type="AlphaFoldDB" id="A0A173U495"/>
<gene>
    <name evidence="1" type="ORF">ERS852573_01898</name>
</gene>
<dbReference type="OrthoDB" id="9813284at2"/>
<name>A0A173U495_9FIRM</name>
<proteinExistence type="predicted"/>
<evidence type="ECO:0000313" key="2">
    <source>
        <dbReference type="Proteomes" id="UP000095597"/>
    </source>
</evidence>
<reference evidence="1 2" key="1">
    <citation type="submission" date="2015-09" db="EMBL/GenBank/DDBJ databases">
        <authorList>
            <consortium name="Pathogen Informatics"/>
        </authorList>
    </citation>
    <scope>NUCLEOTIDE SEQUENCE [LARGE SCALE GENOMIC DNA]</scope>
    <source>
        <strain evidence="1 2">2789STDY5834961</strain>
    </source>
</reference>
<sequence>MNRRQRKKKKAQVFTIILGCTAFCKAEQYEKMRKSVEYQLRTGSVVMLPAYLHVEAIIKQRGGRNIEIKQENGVVNV</sequence>
<dbReference type="Proteomes" id="UP000095597">
    <property type="component" value="Unassembled WGS sequence"/>
</dbReference>
<dbReference type="RefSeq" id="WP_002591257.1">
    <property type="nucleotide sequence ID" value="NZ_CAXVIO010000007.1"/>
</dbReference>
<organism evidence="1 2">
    <name type="scientific">Dorea longicatena</name>
    <dbReference type="NCBI Taxonomy" id="88431"/>
    <lineage>
        <taxon>Bacteria</taxon>
        <taxon>Bacillati</taxon>
        <taxon>Bacillota</taxon>
        <taxon>Clostridia</taxon>
        <taxon>Lachnospirales</taxon>
        <taxon>Lachnospiraceae</taxon>
        <taxon>Dorea</taxon>
    </lineage>
</organism>
<evidence type="ECO:0000313" key="1">
    <source>
        <dbReference type="EMBL" id="CUN09539.1"/>
    </source>
</evidence>
<dbReference type="EMBL" id="CYXO01000011">
    <property type="protein sequence ID" value="CUN09539.1"/>
    <property type="molecule type" value="Genomic_DNA"/>
</dbReference>
<protein>
    <submittedName>
        <fullName evidence="1">Uncharacterized protein</fullName>
    </submittedName>
</protein>